<evidence type="ECO:0000256" key="18">
    <source>
        <dbReference type="SAM" id="SignalP"/>
    </source>
</evidence>
<dbReference type="InterPro" id="IPR050386">
    <property type="entry name" value="Glycosyl_hydrolase_5"/>
</dbReference>
<reference evidence="20" key="1">
    <citation type="submission" date="2021-12" db="EMBL/GenBank/DDBJ databases">
        <title>Prjna785345.</title>
        <authorList>
            <person name="Rujirawat T."/>
            <person name="Krajaejun T."/>
        </authorList>
    </citation>
    <scope>NUCLEOTIDE SEQUENCE</scope>
    <source>
        <strain evidence="20">Pi057C3</strain>
    </source>
</reference>
<keyword evidence="6" id="KW-0735">Signal-anchor</keyword>
<evidence type="ECO:0000256" key="5">
    <source>
        <dbReference type="ARBA" id="ARBA00022801"/>
    </source>
</evidence>
<dbReference type="PANTHER" id="PTHR31297:SF34">
    <property type="entry name" value="GLUCAN 1,3-BETA-GLUCOSIDASE 2"/>
    <property type="match status" value="1"/>
</dbReference>
<keyword evidence="21" id="KW-1185">Reference proteome</keyword>
<keyword evidence="8" id="KW-0472">Membrane</keyword>
<evidence type="ECO:0000256" key="2">
    <source>
        <dbReference type="ARBA" id="ARBA00005641"/>
    </source>
</evidence>
<evidence type="ECO:0000256" key="4">
    <source>
        <dbReference type="ARBA" id="ARBA00022692"/>
    </source>
</evidence>
<comment type="function">
    <text evidence="13">Glucosidase involved in the degradation of cellulosic biomass. Active on lichenan.</text>
</comment>
<dbReference type="InterPro" id="IPR017853">
    <property type="entry name" value="GH"/>
</dbReference>
<dbReference type="AlphaFoldDB" id="A0AAD5Q9B9"/>
<dbReference type="SUPFAM" id="SSF51445">
    <property type="entry name" value="(Trans)glycosidases"/>
    <property type="match status" value="1"/>
</dbReference>
<keyword evidence="18" id="KW-0732">Signal</keyword>
<evidence type="ECO:0000256" key="17">
    <source>
        <dbReference type="SAM" id="MobiDB-lite"/>
    </source>
</evidence>
<keyword evidence="4" id="KW-0812">Transmembrane</keyword>
<dbReference type="GO" id="GO:0004338">
    <property type="term" value="F:glucan exo-1,3-beta-glucosidase activity"/>
    <property type="evidence" value="ECO:0007669"/>
    <property type="project" value="UniProtKB-EC"/>
</dbReference>
<keyword evidence="9" id="KW-0325">Glycoprotein</keyword>
<dbReference type="GO" id="GO:0005886">
    <property type="term" value="C:plasma membrane"/>
    <property type="evidence" value="ECO:0007669"/>
    <property type="project" value="UniProtKB-SubCell"/>
</dbReference>
<feature type="compositionally biased region" description="Low complexity" evidence="17">
    <location>
        <begin position="410"/>
        <end position="424"/>
    </location>
</feature>
<keyword evidence="10 16" id="KW-0326">Glycosidase</keyword>
<keyword evidence="5 16" id="KW-0378">Hydrolase</keyword>
<accession>A0AAD5Q9B9</accession>
<evidence type="ECO:0000259" key="19">
    <source>
        <dbReference type="Pfam" id="PF00150"/>
    </source>
</evidence>
<feature type="chain" id="PRO_5041898115" description="glucan 1,3-beta-glucosidase" evidence="18">
    <location>
        <begin position="23"/>
        <end position="486"/>
    </location>
</feature>
<feature type="signal peptide" evidence="18">
    <location>
        <begin position="1"/>
        <end position="22"/>
    </location>
</feature>
<dbReference type="GO" id="GO:0005576">
    <property type="term" value="C:extracellular region"/>
    <property type="evidence" value="ECO:0007669"/>
    <property type="project" value="TreeGrafter"/>
</dbReference>
<evidence type="ECO:0000256" key="6">
    <source>
        <dbReference type="ARBA" id="ARBA00022968"/>
    </source>
</evidence>
<sequence>MAFQRLLVAVACMLAALSTTEAVKPRDHIQYKIRSGDVAAQSVNLGSWFVAEYWMSTDSPLWKGVPPKVGITGEYGTMKYLGKEQGTKNFENHWSTWITEKDIKEIADAGLNTVRVTVGYWIVNDVDDSESSEVSKTYAKGGLKYLDVLINKWAIKYNLAVMVSLHAHEGSQNGIDHSAPVEMWKTQWSDKPENVKSSLRLATFIAKRYKKSPAFLGLNLMNEPTRPTDYPTLLGYYKDAYKAIRETGNDCIIATSPWLEHQSPDYMNDFMRCPDYYNVWHEFHVYYKWGWEKKTKEEVFEAAGTYKKTHITPWHGNPLYIGEWSLATPDEIPLTDDDFAEFAAIQMKQVDDAGAGWAFWAWRHSEESEKTSGWSMRQLLRKGLIKIPSGTAVSANVSTRATNVRCAPKVSGTSSSSGSGAGDADVGDDVDPSVLFTPERVSAPDTDNVNVTKPGMSTDAPKASSSSTLVMTLSVAMVSLMGLLVQ</sequence>
<dbReference type="InterPro" id="IPR001547">
    <property type="entry name" value="Glyco_hydro_5"/>
</dbReference>
<organism evidence="20 21">
    <name type="scientific">Pythium insidiosum</name>
    <name type="common">Pythiosis disease agent</name>
    <dbReference type="NCBI Taxonomy" id="114742"/>
    <lineage>
        <taxon>Eukaryota</taxon>
        <taxon>Sar</taxon>
        <taxon>Stramenopiles</taxon>
        <taxon>Oomycota</taxon>
        <taxon>Peronosporomycetes</taxon>
        <taxon>Pythiales</taxon>
        <taxon>Pythiaceae</taxon>
        <taxon>Pythium</taxon>
    </lineage>
</organism>
<evidence type="ECO:0000256" key="3">
    <source>
        <dbReference type="ARBA" id="ARBA00022475"/>
    </source>
</evidence>
<gene>
    <name evidence="20" type="ORF">P43SY_001722</name>
</gene>
<keyword evidence="7" id="KW-1133">Transmembrane helix</keyword>
<comment type="subcellular location">
    <subcellularLocation>
        <location evidence="1">Cell membrane</location>
        <topology evidence="1">Single-pass type II membrane protein</topology>
    </subcellularLocation>
</comment>
<evidence type="ECO:0000256" key="9">
    <source>
        <dbReference type="ARBA" id="ARBA00023180"/>
    </source>
</evidence>
<name>A0AAD5Q9B9_PYTIN</name>
<evidence type="ECO:0000256" key="7">
    <source>
        <dbReference type="ARBA" id="ARBA00022989"/>
    </source>
</evidence>
<evidence type="ECO:0000256" key="14">
    <source>
        <dbReference type="ARBA" id="ARBA00038929"/>
    </source>
</evidence>
<dbReference type="GO" id="GO:0009251">
    <property type="term" value="P:glucan catabolic process"/>
    <property type="evidence" value="ECO:0007669"/>
    <property type="project" value="TreeGrafter"/>
</dbReference>
<evidence type="ECO:0000256" key="12">
    <source>
        <dbReference type="ARBA" id="ARBA00036824"/>
    </source>
</evidence>
<evidence type="ECO:0000256" key="11">
    <source>
        <dbReference type="ARBA" id="ARBA00023316"/>
    </source>
</evidence>
<evidence type="ECO:0000313" key="21">
    <source>
        <dbReference type="Proteomes" id="UP001209570"/>
    </source>
</evidence>
<feature type="region of interest" description="Disordered" evidence="17">
    <location>
        <begin position="408"/>
        <end position="464"/>
    </location>
</feature>
<comment type="similarity">
    <text evidence="2 16">Belongs to the glycosyl hydrolase 5 (cellulase A) family.</text>
</comment>
<dbReference type="InterPro" id="IPR018087">
    <property type="entry name" value="Glyco_hydro_5_CS"/>
</dbReference>
<dbReference type="PANTHER" id="PTHR31297">
    <property type="entry name" value="GLUCAN ENDO-1,6-BETA-GLUCOSIDASE B"/>
    <property type="match status" value="1"/>
</dbReference>
<dbReference type="Proteomes" id="UP001209570">
    <property type="component" value="Unassembled WGS sequence"/>
</dbReference>
<keyword evidence="3" id="KW-1003">Cell membrane</keyword>
<evidence type="ECO:0000256" key="16">
    <source>
        <dbReference type="RuleBase" id="RU361153"/>
    </source>
</evidence>
<dbReference type="Pfam" id="PF00150">
    <property type="entry name" value="Cellulase"/>
    <property type="match status" value="1"/>
</dbReference>
<evidence type="ECO:0000313" key="20">
    <source>
        <dbReference type="EMBL" id="KAJ0398415.1"/>
    </source>
</evidence>
<feature type="domain" description="Glycoside hydrolase family 5" evidence="19">
    <location>
        <begin position="82"/>
        <end position="364"/>
    </location>
</feature>
<dbReference type="Gene3D" id="3.20.20.80">
    <property type="entry name" value="Glycosidases"/>
    <property type="match status" value="1"/>
</dbReference>
<proteinExistence type="inferred from homology"/>
<comment type="catalytic activity">
    <reaction evidence="12">
        <text>Successive hydrolysis of beta-D-glucose units from the non-reducing ends of (1-&gt;3)-beta-D-glucans, releasing alpha-glucose.</text>
        <dbReference type="EC" id="3.2.1.58"/>
    </reaction>
</comment>
<dbReference type="GO" id="GO:0009986">
    <property type="term" value="C:cell surface"/>
    <property type="evidence" value="ECO:0007669"/>
    <property type="project" value="TreeGrafter"/>
</dbReference>
<evidence type="ECO:0000256" key="10">
    <source>
        <dbReference type="ARBA" id="ARBA00023295"/>
    </source>
</evidence>
<dbReference type="PROSITE" id="PS00659">
    <property type="entry name" value="GLYCOSYL_HYDROL_F5"/>
    <property type="match status" value="1"/>
</dbReference>
<evidence type="ECO:0000256" key="1">
    <source>
        <dbReference type="ARBA" id="ARBA00004401"/>
    </source>
</evidence>
<evidence type="ECO:0000256" key="15">
    <source>
        <dbReference type="ARBA" id="ARBA00041260"/>
    </source>
</evidence>
<dbReference type="EMBL" id="JAKCXM010000217">
    <property type="protein sequence ID" value="KAJ0398415.1"/>
    <property type="molecule type" value="Genomic_DNA"/>
</dbReference>
<protein>
    <recommendedName>
        <fullName evidence="14">glucan 1,3-beta-glucosidase</fullName>
        <ecNumber evidence="14">3.2.1.58</ecNumber>
    </recommendedName>
    <alternativeName>
        <fullName evidence="15">Exo-1,3-beta-glucanase D</fullName>
    </alternativeName>
</protein>
<dbReference type="EC" id="3.2.1.58" evidence="14"/>
<comment type="caution">
    <text evidence="20">The sequence shown here is derived from an EMBL/GenBank/DDBJ whole genome shotgun (WGS) entry which is preliminary data.</text>
</comment>
<keyword evidence="11" id="KW-0961">Cell wall biogenesis/degradation</keyword>
<evidence type="ECO:0000256" key="8">
    <source>
        <dbReference type="ARBA" id="ARBA00023136"/>
    </source>
</evidence>
<dbReference type="GO" id="GO:0071555">
    <property type="term" value="P:cell wall organization"/>
    <property type="evidence" value="ECO:0007669"/>
    <property type="project" value="UniProtKB-KW"/>
</dbReference>
<dbReference type="FunFam" id="3.20.20.80:FF:000113">
    <property type="entry name" value="Glucan 1,3-beta-glucosidase"/>
    <property type="match status" value="1"/>
</dbReference>
<evidence type="ECO:0000256" key="13">
    <source>
        <dbReference type="ARBA" id="ARBA00037126"/>
    </source>
</evidence>